<dbReference type="GO" id="GO:0015074">
    <property type="term" value="P:DNA integration"/>
    <property type="evidence" value="ECO:0007669"/>
    <property type="project" value="UniProtKB-KW"/>
</dbReference>
<evidence type="ECO:0000256" key="3">
    <source>
        <dbReference type="ARBA" id="ARBA00023172"/>
    </source>
</evidence>
<evidence type="ECO:0000313" key="6">
    <source>
        <dbReference type="EMBL" id="MFC7138131.1"/>
    </source>
</evidence>
<dbReference type="InterPro" id="IPR050090">
    <property type="entry name" value="Tyrosine_recombinase_XerCD"/>
</dbReference>
<evidence type="ECO:0000256" key="1">
    <source>
        <dbReference type="ARBA" id="ARBA00022908"/>
    </source>
</evidence>
<dbReference type="SUPFAM" id="SSF56349">
    <property type="entry name" value="DNA breaking-rejoining enzymes"/>
    <property type="match status" value="1"/>
</dbReference>
<dbReference type="AlphaFoldDB" id="A0ABD5XXL8"/>
<evidence type="ECO:0000256" key="2">
    <source>
        <dbReference type="ARBA" id="ARBA00023125"/>
    </source>
</evidence>
<dbReference type="Proteomes" id="UP001596368">
    <property type="component" value="Unassembled WGS sequence"/>
</dbReference>
<dbReference type="InterPro" id="IPR011010">
    <property type="entry name" value="DNA_brk_join_enz"/>
</dbReference>
<keyword evidence="7" id="KW-1185">Reference proteome</keyword>
<dbReference type="PROSITE" id="PS51898">
    <property type="entry name" value="TYR_RECOMBINASE"/>
    <property type="match status" value="1"/>
</dbReference>
<evidence type="ECO:0000259" key="5">
    <source>
        <dbReference type="PROSITE" id="PS51898"/>
    </source>
</evidence>
<reference evidence="6 7" key="1">
    <citation type="journal article" date="2019" name="Int. J. Syst. Evol. Microbiol.">
        <title>The Global Catalogue of Microorganisms (GCM) 10K type strain sequencing project: providing services to taxonomists for standard genome sequencing and annotation.</title>
        <authorList>
            <consortium name="The Broad Institute Genomics Platform"/>
            <consortium name="The Broad Institute Genome Sequencing Center for Infectious Disease"/>
            <person name="Wu L."/>
            <person name="Ma J."/>
        </authorList>
    </citation>
    <scope>NUCLEOTIDE SEQUENCE [LARGE SCALE GENOMIC DNA]</scope>
    <source>
        <strain evidence="6 7">DT92</strain>
    </source>
</reference>
<dbReference type="GO" id="GO:0006310">
    <property type="term" value="P:DNA recombination"/>
    <property type="evidence" value="ECO:0007669"/>
    <property type="project" value="UniProtKB-KW"/>
</dbReference>
<dbReference type="InterPro" id="IPR002104">
    <property type="entry name" value="Integrase_catalytic"/>
</dbReference>
<feature type="region of interest" description="Disordered" evidence="4">
    <location>
        <begin position="252"/>
        <end position="273"/>
    </location>
</feature>
<protein>
    <submittedName>
        <fullName evidence="6">Tyrosine-type recombinase/integrase</fullName>
    </submittedName>
</protein>
<accession>A0ABD5XXL8</accession>
<evidence type="ECO:0000256" key="4">
    <source>
        <dbReference type="SAM" id="MobiDB-lite"/>
    </source>
</evidence>
<feature type="domain" description="Tyr recombinase" evidence="5">
    <location>
        <begin position="84"/>
        <end position="314"/>
    </location>
</feature>
<keyword evidence="2" id="KW-0238">DNA-binding</keyword>
<keyword evidence="1" id="KW-0229">DNA integration</keyword>
<evidence type="ECO:0000313" key="7">
    <source>
        <dbReference type="Proteomes" id="UP001596368"/>
    </source>
</evidence>
<dbReference type="PANTHER" id="PTHR30349">
    <property type="entry name" value="PHAGE INTEGRASE-RELATED"/>
    <property type="match status" value="1"/>
</dbReference>
<keyword evidence="3" id="KW-0233">DNA recombination</keyword>
<proteinExistence type="predicted"/>
<comment type="caution">
    <text evidence="6">The sequence shown here is derived from an EMBL/GenBank/DDBJ whole genome shotgun (WGS) entry which is preliminary data.</text>
</comment>
<organism evidence="6 7">
    <name type="scientific">Halobaculum litoreum</name>
    <dbReference type="NCBI Taxonomy" id="3031998"/>
    <lineage>
        <taxon>Archaea</taxon>
        <taxon>Methanobacteriati</taxon>
        <taxon>Methanobacteriota</taxon>
        <taxon>Stenosarchaea group</taxon>
        <taxon>Halobacteria</taxon>
        <taxon>Halobacteriales</taxon>
        <taxon>Haloferacaceae</taxon>
        <taxon>Halobaculum</taxon>
    </lineage>
</organism>
<sequence length="319" mass="35852">MGDLGVGHLEAHAGYLARRAWAREEDPDAGITGRTAHQYYALVRSFCTYLVERDALASNPAASPVAREALPDRSVGVRDEDREQFWSETTRERIVRWMDWRTEDALEAGWLDPARATRDRALVAVLAYSGARGAELFRDPQNERRQGLRWRHVDLEEGTLRVYGKTQEWQRTPLLAPGVDRLRAHRRRQDPPTDEWPVFATRHLPSLYATVREGGVDADPTTDTVWPLLREHALTPPALSTAGARRVLKTVSAESGVTEDGEPLLPHGARRGLGDQLYDTSAELAQEVLRHRSVETTHRSYRDDGVGRLRDAAEDALDG</sequence>
<dbReference type="Gene3D" id="1.10.443.10">
    <property type="entry name" value="Intergrase catalytic core"/>
    <property type="match status" value="1"/>
</dbReference>
<dbReference type="Pfam" id="PF00589">
    <property type="entry name" value="Phage_integrase"/>
    <property type="match status" value="1"/>
</dbReference>
<name>A0ABD5XXL8_9EURY</name>
<dbReference type="EMBL" id="JBHSZG010000008">
    <property type="protein sequence ID" value="MFC7138131.1"/>
    <property type="molecule type" value="Genomic_DNA"/>
</dbReference>
<gene>
    <name evidence="6" type="ORF">ACFQRB_19940</name>
</gene>
<dbReference type="GO" id="GO:0003677">
    <property type="term" value="F:DNA binding"/>
    <property type="evidence" value="ECO:0007669"/>
    <property type="project" value="UniProtKB-KW"/>
</dbReference>
<dbReference type="InterPro" id="IPR013762">
    <property type="entry name" value="Integrase-like_cat_sf"/>
</dbReference>
<dbReference type="PANTHER" id="PTHR30349:SF41">
    <property type="entry name" value="INTEGRASE_RECOMBINASE PROTEIN MJ0367-RELATED"/>
    <property type="match status" value="1"/>
</dbReference>